<dbReference type="PANTHER" id="PTHR22916">
    <property type="entry name" value="GLYCOSYLTRANSFERASE"/>
    <property type="match status" value="1"/>
</dbReference>
<comment type="caution">
    <text evidence="2">The sequence shown here is derived from an EMBL/GenBank/DDBJ whole genome shotgun (WGS) entry which is preliminary data.</text>
</comment>
<dbReference type="Gene3D" id="3.90.550.10">
    <property type="entry name" value="Spore Coat Polysaccharide Biosynthesis Protein SpsA, Chain A"/>
    <property type="match status" value="1"/>
</dbReference>
<organism evidence="2 3">
    <name type="scientific">Kluyvera ascorbata</name>
    <dbReference type="NCBI Taxonomy" id="51288"/>
    <lineage>
        <taxon>Bacteria</taxon>
        <taxon>Pseudomonadati</taxon>
        <taxon>Pseudomonadota</taxon>
        <taxon>Gammaproteobacteria</taxon>
        <taxon>Enterobacterales</taxon>
        <taxon>Enterobacteriaceae</taxon>
        <taxon>Kluyvera</taxon>
    </lineage>
</organism>
<dbReference type="InterPro" id="IPR029044">
    <property type="entry name" value="Nucleotide-diphossugar_trans"/>
</dbReference>
<keyword evidence="2" id="KW-0808">Transferase</keyword>
<evidence type="ECO:0000313" key="3">
    <source>
        <dbReference type="Proteomes" id="UP001331691"/>
    </source>
</evidence>
<accession>A0AB35X2R0</accession>
<keyword evidence="3" id="KW-1185">Reference proteome</keyword>
<keyword evidence="2" id="KW-0328">Glycosyltransferase</keyword>
<dbReference type="EC" id="2.4.-.-" evidence="2"/>
<dbReference type="InterPro" id="IPR001173">
    <property type="entry name" value="Glyco_trans_2-like"/>
</dbReference>
<dbReference type="RefSeq" id="WP_331387659.1">
    <property type="nucleotide sequence ID" value="NZ_JAZKKV010000001.1"/>
</dbReference>
<protein>
    <submittedName>
        <fullName evidence="2">Glycosyltransferase family 2 protein</fullName>
        <ecNumber evidence="2">2.4.-.-</ecNumber>
    </submittedName>
</protein>
<gene>
    <name evidence="2" type="ORF">V4836_02680</name>
</gene>
<dbReference type="Pfam" id="PF00535">
    <property type="entry name" value="Glycos_transf_2"/>
    <property type="match status" value="1"/>
</dbReference>
<dbReference type="CDD" id="cd00761">
    <property type="entry name" value="Glyco_tranf_GTA_type"/>
    <property type="match status" value="1"/>
</dbReference>
<dbReference type="Proteomes" id="UP001331691">
    <property type="component" value="Unassembled WGS sequence"/>
</dbReference>
<proteinExistence type="predicted"/>
<evidence type="ECO:0000313" key="2">
    <source>
        <dbReference type="EMBL" id="MEE9653081.1"/>
    </source>
</evidence>
<evidence type="ECO:0000259" key="1">
    <source>
        <dbReference type="Pfam" id="PF00535"/>
    </source>
</evidence>
<dbReference type="SUPFAM" id="SSF53448">
    <property type="entry name" value="Nucleotide-diphospho-sugar transferases"/>
    <property type="match status" value="1"/>
</dbReference>
<sequence>MLLSIVITLYNRKDLVCRSINSVAEIAQQEDVEVIIIDDGSTDDPLPVIGSYIDDGIISYFYKDNGGAADAKNYGASVANGQYIIFLDSDDYLLNPDKLLSFIQETRDGHYDFYYSKSVIIKKDDIQIEDLSTAETTITNNLYLYVLAFPLHYPGKPTYIFSRDAFLRSGGFSKHFKWGDAMLFWRVFLKKATCCQIDFPTYIYDQSDNQSISRNHNEDYYNNVYQTLSTTYSAIKEELAEKKYKMNWVLVLCLLALRCKDIYSFIKYLPLIIVNPISSLRSMSLILKNRSAKLK</sequence>
<feature type="domain" description="Glycosyltransferase 2-like" evidence="1">
    <location>
        <begin position="4"/>
        <end position="152"/>
    </location>
</feature>
<dbReference type="AlphaFoldDB" id="A0AB35X2R0"/>
<dbReference type="PANTHER" id="PTHR22916:SF3">
    <property type="entry name" value="UDP-GLCNAC:BETAGAL BETA-1,3-N-ACETYLGLUCOSAMINYLTRANSFERASE-LIKE PROTEIN 1"/>
    <property type="match status" value="1"/>
</dbReference>
<reference evidence="2 3" key="1">
    <citation type="submission" date="2023-10" db="EMBL/GenBank/DDBJ databases">
        <title>Wastewater isolates of ESBL- and carbapenemase-producing Gram-negative bacteria from New Zealand.</title>
        <authorList>
            <person name="Straub C."/>
            <person name="Weaver L."/>
            <person name="Cornelius A."/>
            <person name="Mcgill E."/>
            <person name="Dyet K."/>
            <person name="White L."/>
            <person name="Pattis I."/>
        </authorList>
    </citation>
    <scope>NUCLEOTIDE SEQUENCE [LARGE SCALE GENOMIC DNA]</scope>
    <source>
        <strain evidence="2 3">ESBL09</strain>
    </source>
</reference>
<name>A0AB35X2R0_9ENTR</name>
<dbReference type="GO" id="GO:0016758">
    <property type="term" value="F:hexosyltransferase activity"/>
    <property type="evidence" value="ECO:0007669"/>
    <property type="project" value="UniProtKB-ARBA"/>
</dbReference>
<dbReference type="EMBL" id="JAZKKV010000001">
    <property type="protein sequence ID" value="MEE9653081.1"/>
    <property type="molecule type" value="Genomic_DNA"/>
</dbReference>